<dbReference type="EMBL" id="JBEDNZ010000022">
    <property type="protein sequence ID" value="KAL0818360.1"/>
    <property type="molecule type" value="Genomic_DNA"/>
</dbReference>
<protein>
    <recommendedName>
        <fullName evidence="1">Transcription factor IIIC 90kDa subunit N-terminal domain-containing protein</fullName>
    </recommendedName>
</protein>
<dbReference type="InterPro" id="IPR044230">
    <property type="entry name" value="GTF3C4"/>
</dbReference>
<evidence type="ECO:0000259" key="1">
    <source>
        <dbReference type="Pfam" id="PF12657"/>
    </source>
</evidence>
<comment type="caution">
    <text evidence="2">The sequence shown here is derived from an EMBL/GenBank/DDBJ whole genome shotgun (WGS) entry which is preliminary data.</text>
</comment>
<sequence length="650" mass="75228">MKTLFQEMSRSSFHINKLEETSLAWCNSHLAVRTDKGIHIYEFSKNLNSLNRKLDFKETFIKTPPSSPCSKLLSGEFVKSHLKNKDIPEMILDTALWPHSEQLVKEMSSVIAFEWSPRGILENNECILAVVNNIGSVQLFVSGRISWISVIDFPSLVQDQLRDISAQEPKSFEDLKQAVYKLESCSLCWSPIVKEGAAYLVTGQKSGTLLFWLIESVNENRIAKFCGKTDADFGEFVNLVWIPKSDKHFVLLCTNIKGQIAAFECHIDKEIVVLSKTYMLWEYVDRMLVQHIQCKIIENQLLLVFHKHRHLVIQLLDSDFKIVSQVVNNVNDYRITSVVKGNNCMYVSTVNFKLYKVNYSIENNVLRVEFDLIVLKDISETCELQSMCFSDNNVICALSTIDRRVLHKKERLEIEIIFLQVFQDDTELDLLLLNPAKQITSYWDCMELIRFKIIKSRTLPRQIFDLLSSEGNTDMYLVKIYLMILTIYKNALVSAKIERMALPEESIEKLKDRITVAHAKSNIKKIYYKQCSKQPLSDLEKECFIGSKKYLELYSQLYKTPLNEIITPNMLELTIEKHYYTCQNCDEEVIDFTCRNGHLNMFCMLTLTPIESLDYLVCKVCGTIARVELKNHKPICIFCDSYMNNSCMPK</sequence>
<dbReference type="PANTHER" id="PTHR15496">
    <property type="entry name" value="GENERAL TRANSCRIPTION FACTOR 3C POLYPEPTIDE 4 FAMILY"/>
    <property type="match status" value="1"/>
</dbReference>
<proteinExistence type="predicted"/>
<reference evidence="2 3" key="1">
    <citation type="submission" date="2024-06" db="EMBL/GenBank/DDBJ databases">
        <title>A chromosome-level genome assembly of beet webworm, Loxostege sticticalis.</title>
        <authorList>
            <person name="Zhang Y."/>
        </authorList>
    </citation>
    <scope>NUCLEOTIDE SEQUENCE [LARGE SCALE GENOMIC DNA]</scope>
    <source>
        <strain evidence="2">AQ028</strain>
        <tissue evidence="2">Male pupae</tissue>
    </source>
</reference>
<dbReference type="Proteomes" id="UP001549921">
    <property type="component" value="Unassembled WGS sequence"/>
</dbReference>
<dbReference type="AlphaFoldDB" id="A0ABD0SEU2"/>
<dbReference type="InterPro" id="IPR024761">
    <property type="entry name" value="TFIIIC_delta_N"/>
</dbReference>
<dbReference type="SUPFAM" id="SSF50978">
    <property type="entry name" value="WD40 repeat-like"/>
    <property type="match status" value="1"/>
</dbReference>
<organism evidence="2 3">
    <name type="scientific">Loxostege sticticalis</name>
    <name type="common">Beet webworm moth</name>
    <dbReference type="NCBI Taxonomy" id="481309"/>
    <lineage>
        <taxon>Eukaryota</taxon>
        <taxon>Metazoa</taxon>
        <taxon>Ecdysozoa</taxon>
        <taxon>Arthropoda</taxon>
        <taxon>Hexapoda</taxon>
        <taxon>Insecta</taxon>
        <taxon>Pterygota</taxon>
        <taxon>Neoptera</taxon>
        <taxon>Endopterygota</taxon>
        <taxon>Lepidoptera</taxon>
        <taxon>Glossata</taxon>
        <taxon>Ditrysia</taxon>
        <taxon>Pyraloidea</taxon>
        <taxon>Crambidae</taxon>
        <taxon>Pyraustinae</taxon>
        <taxon>Loxostege</taxon>
    </lineage>
</organism>
<evidence type="ECO:0000313" key="3">
    <source>
        <dbReference type="Proteomes" id="UP001549921"/>
    </source>
</evidence>
<dbReference type="PANTHER" id="PTHR15496:SF2">
    <property type="entry name" value="GENERAL TRANSCRIPTION FACTOR 3C POLYPEPTIDE 4"/>
    <property type="match status" value="1"/>
</dbReference>
<name>A0ABD0SEU2_LOXSC</name>
<gene>
    <name evidence="2" type="ORF">ABMA28_008838</name>
</gene>
<feature type="domain" description="Transcription factor IIIC 90kDa subunit N-terminal" evidence="1">
    <location>
        <begin position="26"/>
        <end position="222"/>
    </location>
</feature>
<dbReference type="InterPro" id="IPR036322">
    <property type="entry name" value="WD40_repeat_dom_sf"/>
</dbReference>
<accession>A0ABD0SEU2</accession>
<dbReference type="Pfam" id="PF12657">
    <property type="entry name" value="TFIIIC_delta"/>
    <property type="match status" value="1"/>
</dbReference>
<evidence type="ECO:0000313" key="2">
    <source>
        <dbReference type="EMBL" id="KAL0818360.1"/>
    </source>
</evidence>